<organism evidence="1 2">
    <name type="scientific">Lacrimispora amygdalina</name>
    <dbReference type="NCBI Taxonomy" id="253257"/>
    <lineage>
        <taxon>Bacteria</taxon>
        <taxon>Bacillati</taxon>
        <taxon>Bacillota</taxon>
        <taxon>Clostridia</taxon>
        <taxon>Lachnospirales</taxon>
        <taxon>Lachnospiraceae</taxon>
        <taxon>Lacrimispora</taxon>
    </lineage>
</organism>
<gene>
    <name evidence="1" type="ORF">LAD12857_12490</name>
</gene>
<dbReference type="EMBL" id="BRPJ01000025">
    <property type="protein sequence ID" value="GLB29326.1"/>
    <property type="molecule type" value="Genomic_DNA"/>
</dbReference>
<evidence type="ECO:0000313" key="2">
    <source>
        <dbReference type="Proteomes" id="UP001419084"/>
    </source>
</evidence>
<accession>A0ABQ5M4B4</accession>
<evidence type="ECO:0008006" key="3">
    <source>
        <dbReference type="Google" id="ProtNLM"/>
    </source>
</evidence>
<reference evidence="1 2" key="1">
    <citation type="journal article" date="2024" name="Int. J. Syst. Evol. Microbiol.">
        <title>Lacrimispora brassicae sp. nov. isolated from fermented cabbage, and proposal of Clostridium indicum Gundawar et al. 2019 and Clostridium methoxybenzovorans Mechichi et al. 1999 as heterotypic synonyms of Lacrimispora amygdalina (Parshina et al. 2003) Haas and Blanchard 2020 and Lacrimispora indolis (McClung and McCoy 1957) Haas and Blanchard 2020, respectively.</title>
        <authorList>
            <person name="Kobayashi H."/>
            <person name="Tanizawa Y."/>
            <person name="Sakamoto M."/>
            <person name="Ohkuma M."/>
            <person name="Tohno M."/>
        </authorList>
    </citation>
    <scope>NUCLEOTIDE SEQUENCE [LARGE SCALE GENOMIC DNA]</scope>
    <source>
        <strain evidence="1 2">DSM 12857</strain>
    </source>
</reference>
<dbReference type="RefSeq" id="WP_346064837.1">
    <property type="nucleotide sequence ID" value="NZ_BRPJ01000025.1"/>
</dbReference>
<dbReference type="Proteomes" id="UP001419084">
    <property type="component" value="Unassembled WGS sequence"/>
</dbReference>
<evidence type="ECO:0000313" key="1">
    <source>
        <dbReference type="EMBL" id="GLB29326.1"/>
    </source>
</evidence>
<comment type="caution">
    <text evidence="1">The sequence shown here is derived from an EMBL/GenBank/DDBJ whole genome shotgun (WGS) entry which is preliminary data.</text>
</comment>
<name>A0ABQ5M4B4_9FIRM</name>
<proteinExistence type="predicted"/>
<sequence length="268" mass="29545">MLMAALLSALSLYGCSHRNYVKADLPDTQTTEGREITAVSDSSVIEVQNESESTQSLSTDPKSGVATSIYVYKNDKVTIEYPVLTQSADESKLEAVNNLLKDNALEIIKTYSVDPSKDSLTVSADIISADRNRISVAYTGMFSADGAAHPANVYYTSVIDLKTARNIRLTDYVDPKLLAEYVLSDQCKFYNTSSELNEALMNARSDIDKETYTKIFQNADFSSEQREKGTAEFPESFSYEDQGVIIVSIPVAHALGDFALIEYTPETK</sequence>
<protein>
    <recommendedName>
        <fullName evidence="3">DUF4163 domain-containing protein</fullName>
    </recommendedName>
</protein>
<keyword evidence="2" id="KW-1185">Reference proteome</keyword>
<dbReference type="Gene3D" id="3.30.565.40">
    <property type="entry name" value="Fervidobacterium nodosum Rt17-B1 like"/>
    <property type="match status" value="1"/>
</dbReference>